<dbReference type="InterPro" id="IPR036465">
    <property type="entry name" value="vWFA_dom_sf"/>
</dbReference>
<dbReference type="Proteomes" id="UP001146793">
    <property type="component" value="Unassembled WGS sequence"/>
</dbReference>
<dbReference type="CDD" id="cd00198">
    <property type="entry name" value="vWFA"/>
    <property type="match status" value="1"/>
</dbReference>
<accession>A0AAV7Z940</accession>
<protein>
    <submittedName>
        <fullName evidence="2">Hsp70 family protein</fullName>
    </submittedName>
</protein>
<dbReference type="Pfam" id="PF13519">
    <property type="entry name" value="VWA_2"/>
    <property type="match status" value="1"/>
</dbReference>
<proteinExistence type="predicted"/>
<sequence>MSLQRSYKIVCAIDFGTSRTGAAWTTMQLKNLQVVSSDFIKIYLDPKDQNYKTSTSILFKKKSNQWKPISFGKKAEIDYLNLQNNQINNYQFFKNFKMKLYQNNSQNPKIRSYSRAEWKFSKVLSGLFQFIFKKFVESFQKTYQGMNKGIDLNKIQWVLTVPAIWEDQAKEIMRRAFYKAGLITNKNSVNLLFCYEPEVAAIDFFYDQTNKLDLNNKKLLVVDAGGGTIDITLMKSIIKNNKIEEFEILMVPKGGDFGSIYIDQQFMKFFQSFLNLNDNQFNQFKKNCPKGILKLLNQWDMIKIGIQIEEMTENDSHLFEIPRIVLRYLKKIFGIEDLEDLADQFNQKNRNSGLSEIEWDEGEDLLIIYGDRIKSFFKEPIDKLKKYLNELQKGSEILKQTEIVFFTGGLSNSEYFRKSVQKILGNNYQYILSPYPDKSIIIGAVLFGFDPNIVSIRRAQFTYGILHTPIFNPQIHDQNRKIVIRNSNNQQIEYCQNVFGPIIFRQAKIKLSEPKIEIVTPIKKNLKEMKITFLRTEKLWNPKIKSIYFDSQGVKIMGSVIIPIPESNLSLNKQKLEVSYHFATTEIKIFMKYLPDPTIQKHLSLNYDDIQIQNEFKTNLPFQSSNLHTFLILDTSGSMKSHDVQPSNSKDWYYRNTFPNNRYGAVLEAVGEYIIERKKLSSNDRVTLIHFDTNARLIFKDKELSTKLVINSPKPQYGDTYFVNGFILAYQILNNSNLQGRIPKMIIFSDGEDNGNRSQLINLINSYMNSPFSEKGLTISTILLGSTGNEPYMDEISKIGKGASLKTRNLEELVNTFIQLAKN</sequence>
<evidence type="ECO:0000259" key="1">
    <source>
        <dbReference type="PROSITE" id="PS50234"/>
    </source>
</evidence>
<dbReference type="SMART" id="SM00327">
    <property type="entry name" value="VWA"/>
    <property type="match status" value="1"/>
</dbReference>
<comment type="caution">
    <text evidence="2">The sequence shown here is derived from an EMBL/GenBank/DDBJ whole genome shotgun (WGS) entry which is preliminary data.</text>
</comment>
<dbReference type="SUPFAM" id="SSF53067">
    <property type="entry name" value="Actin-like ATPase domain"/>
    <property type="match status" value="2"/>
</dbReference>
<dbReference type="SUPFAM" id="SSF53300">
    <property type="entry name" value="vWA-like"/>
    <property type="match status" value="1"/>
</dbReference>
<feature type="domain" description="VWFA" evidence="1">
    <location>
        <begin position="628"/>
        <end position="820"/>
    </location>
</feature>
<dbReference type="InterPro" id="IPR043129">
    <property type="entry name" value="ATPase_NBD"/>
</dbReference>
<dbReference type="AlphaFoldDB" id="A0AAV7Z940"/>
<organism evidence="2 3">
    <name type="scientific">Anaeramoeba flamelloides</name>
    <dbReference type="NCBI Taxonomy" id="1746091"/>
    <lineage>
        <taxon>Eukaryota</taxon>
        <taxon>Metamonada</taxon>
        <taxon>Anaeramoebidae</taxon>
        <taxon>Anaeramoeba</taxon>
    </lineage>
</organism>
<dbReference type="EMBL" id="JANTQA010000036">
    <property type="protein sequence ID" value="KAJ3436209.1"/>
    <property type="molecule type" value="Genomic_DNA"/>
</dbReference>
<evidence type="ECO:0000313" key="2">
    <source>
        <dbReference type="EMBL" id="KAJ3436209.1"/>
    </source>
</evidence>
<name>A0AAV7Z940_9EUKA</name>
<evidence type="ECO:0000313" key="3">
    <source>
        <dbReference type="Proteomes" id="UP001146793"/>
    </source>
</evidence>
<gene>
    <name evidence="2" type="ORF">M0812_18266</name>
</gene>
<dbReference type="Gene3D" id="3.40.50.410">
    <property type="entry name" value="von Willebrand factor, type A domain"/>
    <property type="match status" value="1"/>
</dbReference>
<reference evidence="2" key="1">
    <citation type="submission" date="2022-08" db="EMBL/GenBank/DDBJ databases">
        <title>Novel sulphate-reducing endosymbionts in the free-living metamonad Anaeramoeba.</title>
        <authorList>
            <person name="Jerlstrom-Hultqvist J."/>
            <person name="Cepicka I."/>
            <person name="Gallot-Lavallee L."/>
            <person name="Salas-Leiva D."/>
            <person name="Curtis B.A."/>
            <person name="Zahonova K."/>
            <person name="Pipaliya S."/>
            <person name="Dacks J."/>
            <person name="Roger A.J."/>
        </authorList>
    </citation>
    <scope>NUCLEOTIDE SEQUENCE</scope>
    <source>
        <strain evidence="2">Busselton2</strain>
    </source>
</reference>
<dbReference type="InterPro" id="IPR002035">
    <property type="entry name" value="VWF_A"/>
</dbReference>
<dbReference type="Gene3D" id="3.30.420.40">
    <property type="match status" value="1"/>
</dbReference>
<dbReference type="PANTHER" id="PTHR14187">
    <property type="entry name" value="ALPHA KINASE/ELONGATION FACTOR 2 KINASE"/>
    <property type="match status" value="1"/>
</dbReference>
<dbReference type="PROSITE" id="PS50234">
    <property type="entry name" value="VWFA"/>
    <property type="match status" value="1"/>
</dbReference>
<dbReference type="PANTHER" id="PTHR14187:SF5">
    <property type="entry name" value="HEAT SHOCK 70 KDA PROTEIN 12A"/>
    <property type="match status" value="1"/>
</dbReference>